<dbReference type="STRING" id="37625.SAMN05660420_01246"/>
<protein>
    <submittedName>
        <fullName evidence="3">UDP-GlcNAc3NAcA epimerase</fullName>
    </submittedName>
</protein>
<dbReference type="RefSeq" id="WP_092345816.1">
    <property type="nucleotide sequence ID" value="NZ_FNQN01000003.1"/>
</dbReference>
<dbReference type="Proteomes" id="UP000199409">
    <property type="component" value="Unassembled WGS sequence"/>
</dbReference>
<dbReference type="PANTHER" id="PTHR43174">
    <property type="entry name" value="UDP-N-ACETYLGLUCOSAMINE 2-EPIMERASE"/>
    <property type="match status" value="1"/>
</dbReference>
<dbReference type="PANTHER" id="PTHR43174:SF1">
    <property type="entry name" value="UDP-N-ACETYLGLUCOSAMINE 2-EPIMERASE"/>
    <property type="match status" value="1"/>
</dbReference>
<dbReference type="InterPro" id="IPR003331">
    <property type="entry name" value="UDP_GlcNAc_Epimerase_2_dom"/>
</dbReference>
<accession>A0A1H3YHL7</accession>
<evidence type="ECO:0000313" key="3">
    <source>
        <dbReference type="EMBL" id="SEA11090.1"/>
    </source>
</evidence>
<dbReference type="SUPFAM" id="SSF53756">
    <property type="entry name" value="UDP-Glycosyltransferase/glycogen phosphorylase"/>
    <property type="match status" value="1"/>
</dbReference>
<evidence type="ECO:0000259" key="2">
    <source>
        <dbReference type="Pfam" id="PF02350"/>
    </source>
</evidence>
<dbReference type="OrthoDB" id="9803238at2"/>
<dbReference type="Pfam" id="PF02350">
    <property type="entry name" value="Epimerase_2"/>
    <property type="match status" value="1"/>
</dbReference>
<sequence>MKVITILGARPQFIKAAAVSKAFSQEDNIDEILLHTGQHFDANMSDIFFAELGIPKPAYNLGIGGGSQGVMTGQQLIEIEKTLLMEKPDWVLVYGDTNSTLSGALAAVKLHIPVAHVEAGLRSFNRSMPEEINRVITDHISTLLFAPTDTAIQNLAYEGISGETCLNVGDVMYDAALLYGEQAKNQSSVLKKLELKAGSYVLATVHRAENTDDLSRLSVILKSFGAISQHQQVVWPIHPRTRKVIDKNNLHFLLGEGVRLIDPVSYLDMVMLECSASLIATDSGGVQKEAFFYSVPCVTLRDETEWEELIKLGWNRLAPPLDVEEVTTALMMAIGTQGKDFNPYGDGKAAEKIIREIVRKTV</sequence>
<dbReference type="Gene3D" id="3.40.50.2000">
    <property type="entry name" value="Glycogen Phosphorylase B"/>
    <property type="match status" value="2"/>
</dbReference>
<organism evidence="3 4">
    <name type="scientific">Desulfuromusa kysingii</name>
    <dbReference type="NCBI Taxonomy" id="37625"/>
    <lineage>
        <taxon>Bacteria</taxon>
        <taxon>Pseudomonadati</taxon>
        <taxon>Thermodesulfobacteriota</taxon>
        <taxon>Desulfuromonadia</taxon>
        <taxon>Desulfuromonadales</taxon>
        <taxon>Geopsychrobacteraceae</taxon>
        <taxon>Desulfuromusa</taxon>
    </lineage>
</organism>
<dbReference type="CDD" id="cd03786">
    <property type="entry name" value="GTB_UDP-GlcNAc_2-Epimerase"/>
    <property type="match status" value="1"/>
</dbReference>
<evidence type="ECO:0000256" key="1">
    <source>
        <dbReference type="RuleBase" id="RU003513"/>
    </source>
</evidence>
<evidence type="ECO:0000313" key="4">
    <source>
        <dbReference type="Proteomes" id="UP000199409"/>
    </source>
</evidence>
<reference evidence="3 4" key="1">
    <citation type="submission" date="2016-10" db="EMBL/GenBank/DDBJ databases">
        <authorList>
            <person name="de Groot N.N."/>
        </authorList>
    </citation>
    <scope>NUCLEOTIDE SEQUENCE [LARGE SCALE GENOMIC DNA]</scope>
    <source>
        <strain evidence="3 4">DSM 7343</strain>
    </source>
</reference>
<dbReference type="NCBIfam" id="TIGR00236">
    <property type="entry name" value="wecB"/>
    <property type="match status" value="1"/>
</dbReference>
<dbReference type="InterPro" id="IPR029767">
    <property type="entry name" value="WecB-like"/>
</dbReference>
<gene>
    <name evidence="3" type="ORF">SAMN05660420_01246</name>
</gene>
<proteinExistence type="inferred from homology"/>
<name>A0A1H3YHL7_9BACT</name>
<dbReference type="EMBL" id="FNQN01000003">
    <property type="protein sequence ID" value="SEA11090.1"/>
    <property type="molecule type" value="Genomic_DNA"/>
</dbReference>
<feature type="domain" description="UDP-N-acetylglucosamine 2-epimerase" evidence="2">
    <location>
        <begin position="22"/>
        <end position="357"/>
    </location>
</feature>
<dbReference type="GO" id="GO:0016853">
    <property type="term" value="F:isomerase activity"/>
    <property type="evidence" value="ECO:0007669"/>
    <property type="project" value="UniProtKB-KW"/>
</dbReference>
<keyword evidence="4" id="KW-1185">Reference proteome</keyword>
<comment type="similarity">
    <text evidence="1">Belongs to the UDP-N-acetylglucosamine 2-epimerase family.</text>
</comment>
<keyword evidence="1" id="KW-0413">Isomerase</keyword>
<dbReference type="AlphaFoldDB" id="A0A1H3YHL7"/>